<organism evidence="2 3">
    <name type="scientific">Streptomyces himastatinicus ATCC 53653</name>
    <dbReference type="NCBI Taxonomy" id="457427"/>
    <lineage>
        <taxon>Bacteria</taxon>
        <taxon>Bacillati</taxon>
        <taxon>Actinomycetota</taxon>
        <taxon>Actinomycetes</taxon>
        <taxon>Kitasatosporales</taxon>
        <taxon>Streptomycetaceae</taxon>
        <taxon>Streptomyces</taxon>
        <taxon>Streptomyces violaceusniger group</taxon>
    </lineage>
</organism>
<keyword evidence="3" id="KW-1185">Reference proteome</keyword>
<dbReference type="PROSITE" id="PS51318">
    <property type="entry name" value="TAT"/>
    <property type="match status" value="1"/>
</dbReference>
<feature type="compositionally biased region" description="Basic and acidic residues" evidence="1">
    <location>
        <begin position="161"/>
        <end position="175"/>
    </location>
</feature>
<protein>
    <submittedName>
        <fullName evidence="2">Putative mucin-2</fullName>
    </submittedName>
</protein>
<reference evidence="2 3" key="1">
    <citation type="submission" date="2009-02" db="EMBL/GenBank/DDBJ databases">
        <title>Annotation of Streptomyces hygroscopicus strain ATCC 53653.</title>
        <authorList>
            <consortium name="The Broad Institute Genome Sequencing Platform"/>
            <consortium name="Broad Institute Microbial Sequencing Center"/>
            <person name="Fischbach M."/>
            <person name="Godfrey P."/>
            <person name="Ward D."/>
            <person name="Young S."/>
            <person name="Zeng Q."/>
            <person name="Koehrsen M."/>
            <person name="Alvarado L."/>
            <person name="Berlin A.M."/>
            <person name="Bochicchio J."/>
            <person name="Borenstein D."/>
            <person name="Chapman S.B."/>
            <person name="Chen Z."/>
            <person name="Engels R."/>
            <person name="Freedman E."/>
            <person name="Gellesch M."/>
            <person name="Goldberg J."/>
            <person name="Griggs A."/>
            <person name="Gujja S."/>
            <person name="Heilman E.R."/>
            <person name="Heiman D.I."/>
            <person name="Hepburn T.A."/>
            <person name="Howarth C."/>
            <person name="Jen D."/>
            <person name="Larson L."/>
            <person name="Lewis B."/>
            <person name="Mehta T."/>
            <person name="Park D."/>
            <person name="Pearson M."/>
            <person name="Richards J."/>
            <person name="Roberts A."/>
            <person name="Saif S."/>
            <person name="Shea T.D."/>
            <person name="Shenoy N."/>
            <person name="Sisk P."/>
            <person name="Stolte C."/>
            <person name="Sykes S.N."/>
            <person name="Thomson T."/>
            <person name="Walk T."/>
            <person name="White J."/>
            <person name="Yandava C."/>
            <person name="Straight P."/>
            <person name="Clardy J."/>
            <person name="Hung D."/>
            <person name="Kolter R."/>
            <person name="Mekalanos J."/>
            <person name="Walker S."/>
            <person name="Walsh C.T."/>
            <person name="Wieland-Brown L.C."/>
            <person name="Haas B."/>
            <person name="Nusbaum C."/>
            <person name="Birren B."/>
        </authorList>
    </citation>
    <scope>NUCLEOTIDE SEQUENCE [LARGE SCALE GENOMIC DNA]</scope>
    <source>
        <strain evidence="2 3">ATCC 53653</strain>
    </source>
</reference>
<proteinExistence type="predicted"/>
<feature type="region of interest" description="Disordered" evidence="1">
    <location>
        <begin position="161"/>
        <end position="181"/>
    </location>
</feature>
<dbReference type="InterPro" id="IPR006311">
    <property type="entry name" value="TAT_signal"/>
</dbReference>
<gene>
    <name evidence="2" type="ORF">SSOG_08219</name>
</gene>
<dbReference type="STRING" id="457427.SSOG_08219"/>
<dbReference type="EMBL" id="GG657754">
    <property type="protein sequence ID" value="EFL28505.1"/>
    <property type="molecule type" value="Genomic_DNA"/>
</dbReference>
<dbReference type="AlphaFoldDB" id="D9WV05"/>
<evidence type="ECO:0000313" key="2">
    <source>
        <dbReference type="EMBL" id="EFL28505.1"/>
    </source>
</evidence>
<accession>D9WV05</accession>
<feature type="region of interest" description="Disordered" evidence="1">
    <location>
        <begin position="1"/>
        <end position="73"/>
    </location>
</feature>
<dbReference type="HOGENOM" id="CLU_064499_0_0_11"/>
<evidence type="ECO:0000256" key="1">
    <source>
        <dbReference type="SAM" id="MobiDB-lite"/>
    </source>
</evidence>
<sequence>MHLRPRRPFPSRGRPPRSLPRHGMNNPVASLDDPNGPVHRMYAPRPRIRAGSTISPLLRPPPQGPTMAEDSAPRGFSRRTLLGSMTATAVGVPLLGQLTSGASPAAAAALAPQLVWNPSPSGVGLKAFEGIEADRGNQHPDRDYVVIEGGDHYRFNIWKDDRDTTGGGDRQRTESKGMVQGGTKLKMRDGETWTLSYEMYMPSSLHGTSKFTHIFQTKTPVDNGGPYLTLDLGRSGSKETLRARAYANSGSPDIASTDLSPLRNKWITIEWKLTIGSSGKATFTARNGTGSGAPVAVQGSMSNVKMPDQGDYQRPKWGIYRSVESASSDILDTYLLFRNYTAYRGT</sequence>
<evidence type="ECO:0000313" key="3">
    <source>
        <dbReference type="Proteomes" id="UP000003963"/>
    </source>
</evidence>
<dbReference type="Proteomes" id="UP000003963">
    <property type="component" value="Unassembled WGS sequence"/>
</dbReference>
<name>D9WV05_9ACTN</name>